<dbReference type="InterPro" id="IPR022761">
    <property type="entry name" value="Fumarate_lyase_N"/>
</dbReference>
<dbReference type="InterPro" id="IPR008948">
    <property type="entry name" value="L-Aspartase-like"/>
</dbReference>
<dbReference type="GO" id="GO:0042450">
    <property type="term" value="P:L-arginine biosynthetic process via ornithine"/>
    <property type="evidence" value="ECO:0007669"/>
    <property type="project" value="InterPro"/>
</dbReference>
<dbReference type="InterPro" id="IPR029419">
    <property type="entry name" value="Arg_succ_lyase_C"/>
</dbReference>
<dbReference type="InterPro" id="IPR000362">
    <property type="entry name" value="Fumarate_lyase_fam"/>
</dbReference>
<evidence type="ECO:0008006" key="4">
    <source>
        <dbReference type="Google" id="ProtNLM"/>
    </source>
</evidence>
<dbReference type="Gene3D" id="1.10.40.30">
    <property type="entry name" value="Fumarase/aspartase (C-terminal domain)"/>
    <property type="match status" value="1"/>
</dbReference>
<dbReference type="CDD" id="cd01359">
    <property type="entry name" value="Argininosuccinate_lyase"/>
    <property type="match status" value="1"/>
</dbReference>
<dbReference type="EMBL" id="UINC01024614">
    <property type="protein sequence ID" value="SVA98594.1"/>
    <property type="molecule type" value="Genomic_DNA"/>
</dbReference>
<dbReference type="InterPro" id="IPR024083">
    <property type="entry name" value="Fumarase/histidase_N"/>
</dbReference>
<dbReference type="GO" id="GO:0005829">
    <property type="term" value="C:cytosol"/>
    <property type="evidence" value="ECO:0007669"/>
    <property type="project" value="TreeGrafter"/>
</dbReference>
<dbReference type="PANTHER" id="PTHR43814">
    <property type="entry name" value="ARGININOSUCCINATE LYASE"/>
    <property type="match status" value="1"/>
</dbReference>
<dbReference type="PRINTS" id="PR00145">
    <property type="entry name" value="ARGSUCLYASE"/>
</dbReference>
<gene>
    <name evidence="3" type="ORF">METZ01_LOCUS151448</name>
</gene>
<reference evidence="3" key="1">
    <citation type="submission" date="2018-05" db="EMBL/GenBank/DDBJ databases">
        <authorList>
            <person name="Lanie J.A."/>
            <person name="Ng W.-L."/>
            <person name="Kazmierczak K.M."/>
            <person name="Andrzejewski T.M."/>
            <person name="Davidsen T.M."/>
            <person name="Wayne K.J."/>
            <person name="Tettelin H."/>
            <person name="Glass J.I."/>
            <person name="Rusch D."/>
            <person name="Podicherti R."/>
            <person name="Tsui H.-C.T."/>
            <person name="Winkler M.E."/>
        </authorList>
    </citation>
    <scope>NUCLEOTIDE SEQUENCE</scope>
</reference>
<evidence type="ECO:0000259" key="1">
    <source>
        <dbReference type="Pfam" id="PF00206"/>
    </source>
</evidence>
<dbReference type="Gene3D" id="1.20.200.10">
    <property type="entry name" value="Fumarase/aspartase (Central domain)"/>
    <property type="match status" value="1"/>
</dbReference>
<feature type="domain" description="Argininosuccinate lyase C-terminal" evidence="2">
    <location>
        <begin position="366"/>
        <end position="434"/>
    </location>
</feature>
<dbReference type="SUPFAM" id="SSF48557">
    <property type="entry name" value="L-aspartase-like"/>
    <property type="match status" value="1"/>
</dbReference>
<dbReference type="FunFam" id="1.10.275.10:FF:000002">
    <property type="entry name" value="Argininosuccinate lyase"/>
    <property type="match status" value="1"/>
</dbReference>
<name>A0A382AB47_9ZZZZ</name>
<dbReference type="Pfam" id="PF14698">
    <property type="entry name" value="ASL_C2"/>
    <property type="match status" value="1"/>
</dbReference>
<evidence type="ECO:0000313" key="3">
    <source>
        <dbReference type="EMBL" id="SVA98594.1"/>
    </source>
</evidence>
<feature type="domain" description="Fumarate lyase N-terminal" evidence="1">
    <location>
        <begin position="16"/>
        <end position="300"/>
    </location>
</feature>
<evidence type="ECO:0000259" key="2">
    <source>
        <dbReference type="Pfam" id="PF14698"/>
    </source>
</evidence>
<protein>
    <recommendedName>
        <fullName evidence="4">Fumarate lyase N-terminal domain-containing protein</fullName>
    </recommendedName>
</protein>
<dbReference type="FunFam" id="1.10.40.30:FF:000001">
    <property type="entry name" value="Argininosuccinate lyase"/>
    <property type="match status" value="1"/>
</dbReference>
<dbReference type="InterPro" id="IPR009049">
    <property type="entry name" value="Argininosuccinate_lyase"/>
</dbReference>
<sequence length="460" mass="51649">MKKSPARNVHLKKGPSKLLEKINSSIEVDARLYKEDIQASIAHAHMLIKTKIISAQEGKKIITALQQIFRSIDKGKVRFEKKYEDIHMNIEALLQKKIGTVAGKLHTARSRNDQVVTDFKLWIKKHSLVIDKSCQAFQKALIGVAKKNITTVMPGYTHLQIAQPVSLAHHFLAYVEMIGRDRGRLKDCIKRLNESPLGAGALAGTSFPINRHMTSTILGFNQPTRNSIDSVSDRDFVVEFIFILSLISVHLSRLAEEIVLWASQQYNFITLPDELSTGSSIMPQKKNPDGAELVRAQASQTISNLNTLLVLLKGLPLTYSKDLQDDKKLTFNSYDTVHLGLQVMTELIRKTTFNAKSMKDAIESSHATATDLADWLVQNLQYPFRQAYQITGKIVDYAVKKNVTLAKLSIHELQKFDKKITQDVFSVLSPIQSMKSKTSYGGTSPQGVKKSIQYAIKKYL</sequence>
<proteinExistence type="inferred from homology"/>
<dbReference type="HAMAP" id="MF_00006">
    <property type="entry name" value="Arg_succ_lyase"/>
    <property type="match status" value="1"/>
</dbReference>
<dbReference type="NCBIfam" id="TIGR00838">
    <property type="entry name" value="argH"/>
    <property type="match status" value="1"/>
</dbReference>
<dbReference type="Gene3D" id="1.10.275.10">
    <property type="entry name" value="Fumarase/aspartase (N-terminal domain)"/>
    <property type="match status" value="1"/>
</dbReference>
<dbReference type="GO" id="GO:0004056">
    <property type="term" value="F:argininosuccinate lyase activity"/>
    <property type="evidence" value="ECO:0007669"/>
    <property type="project" value="InterPro"/>
</dbReference>
<accession>A0A382AB47</accession>
<dbReference type="PROSITE" id="PS00163">
    <property type="entry name" value="FUMARATE_LYASES"/>
    <property type="match status" value="1"/>
</dbReference>
<organism evidence="3">
    <name type="scientific">marine metagenome</name>
    <dbReference type="NCBI Taxonomy" id="408172"/>
    <lineage>
        <taxon>unclassified sequences</taxon>
        <taxon>metagenomes</taxon>
        <taxon>ecological metagenomes</taxon>
    </lineage>
</organism>
<dbReference type="PANTHER" id="PTHR43814:SF1">
    <property type="entry name" value="ARGININOSUCCINATE LYASE"/>
    <property type="match status" value="1"/>
</dbReference>
<dbReference type="FunFam" id="1.20.200.10:FF:000015">
    <property type="entry name" value="argininosuccinate lyase isoform X2"/>
    <property type="match status" value="1"/>
</dbReference>
<dbReference type="PRINTS" id="PR00149">
    <property type="entry name" value="FUMRATELYASE"/>
</dbReference>
<dbReference type="InterPro" id="IPR020557">
    <property type="entry name" value="Fumarate_lyase_CS"/>
</dbReference>
<dbReference type="Pfam" id="PF00206">
    <property type="entry name" value="Lyase_1"/>
    <property type="match status" value="1"/>
</dbReference>
<dbReference type="AlphaFoldDB" id="A0A382AB47"/>